<evidence type="ECO:0000256" key="3">
    <source>
        <dbReference type="PROSITE-ProRule" id="PRU00221"/>
    </source>
</evidence>
<keyword evidence="4" id="KW-0175">Coiled coil</keyword>
<dbReference type="InterPro" id="IPR036322">
    <property type="entry name" value="WD40_repeat_dom_sf"/>
</dbReference>
<evidence type="ECO:0000313" key="5">
    <source>
        <dbReference type="EMBL" id="CCA21750.1"/>
    </source>
</evidence>
<dbReference type="HOGENOM" id="CLU_053442_0_0_1"/>
<dbReference type="SMART" id="SM00320">
    <property type="entry name" value="WD40"/>
    <property type="match status" value="4"/>
</dbReference>
<dbReference type="AlphaFoldDB" id="F0WKE6"/>
<protein>
    <submittedName>
        <fullName evidence="5">Uncharacterized protein AlNc14C132G6998</fullName>
    </submittedName>
</protein>
<feature type="repeat" description="WD" evidence="3">
    <location>
        <begin position="393"/>
        <end position="431"/>
    </location>
</feature>
<dbReference type="InterPro" id="IPR015943">
    <property type="entry name" value="WD40/YVTN_repeat-like_dom_sf"/>
</dbReference>
<keyword evidence="2" id="KW-0677">Repeat</keyword>
<dbReference type="PANTHER" id="PTHR19857:SF8">
    <property type="entry name" value="ANGIO-ASSOCIATED MIGRATORY CELL PROTEIN"/>
    <property type="match status" value="1"/>
</dbReference>
<reference evidence="5" key="1">
    <citation type="journal article" date="2011" name="PLoS Biol.">
        <title>Gene gain and loss during evolution of obligate parasitism in the white rust pathogen of Arabidopsis thaliana.</title>
        <authorList>
            <person name="Kemen E."/>
            <person name="Gardiner A."/>
            <person name="Schultz-Larsen T."/>
            <person name="Kemen A.C."/>
            <person name="Balmuth A.L."/>
            <person name="Robert-Seilaniantz A."/>
            <person name="Bailey K."/>
            <person name="Holub E."/>
            <person name="Studholme D.J."/>
            <person name="Maclean D."/>
            <person name="Jones J.D."/>
        </authorList>
    </citation>
    <scope>NUCLEOTIDE SEQUENCE</scope>
</reference>
<keyword evidence="1 3" id="KW-0853">WD repeat</keyword>
<dbReference type="SUPFAM" id="SSF50978">
    <property type="entry name" value="WD40 repeat-like"/>
    <property type="match status" value="1"/>
</dbReference>
<dbReference type="Pfam" id="PF00400">
    <property type="entry name" value="WD40"/>
    <property type="match status" value="2"/>
</dbReference>
<name>F0WKE6_9STRA</name>
<proteinExistence type="predicted"/>
<dbReference type="PROSITE" id="PS50082">
    <property type="entry name" value="WD_REPEATS_2"/>
    <property type="match status" value="1"/>
</dbReference>
<gene>
    <name evidence="5" type="primary">AlNc14C132G6998</name>
    <name evidence="5" type="ORF">ALNC14_078930</name>
</gene>
<dbReference type="PROSITE" id="PS50294">
    <property type="entry name" value="WD_REPEATS_REGION"/>
    <property type="match status" value="1"/>
</dbReference>
<sequence>MTSLKAENHLLYERVQHLEKRYDELEERTSKKIQELIDENENLAEANRLLLEEKQKPTETTSCVSLQQIPDELLLPGNGIQTKLISCISDAHEFGNLLCVSTLKSQPQIAITGGVDKNIYAHNWDTKESKFCKFEGSAPVLSVSFNPNPEFASYFVASFMDAKHGLFQLKNSLEDRQEDWEIQCVTMFHEHLRQGALRVAWNASGDHFATGSCDKSLHIYRCENLKSRSEKSFKESEASELCVKIKSFYFNGTVEAILFLPTRNEAGVFEEKELLLAAVRDDCYLHYIDMETLEKERINMNQDGIEHSSYTIMDLQLAPSRKYCLAATDKNRLFIFQPQSNFLLRNFYGHKAGAYSQPRAAWHPSEKYIVANSEDSGSLYVWCVASESVVDIVDAHEKIVRDLTVQNDAQGAFLYTVSYDRSMKVWSYDSS</sequence>
<organism evidence="5">
    <name type="scientific">Albugo laibachii Nc14</name>
    <dbReference type="NCBI Taxonomy" id="890382"/>
    <lineage>
        <taxon>Eukaryota</taxon>
        <taxon>Sar</taxon>
        <taxon>Stramenopiles</taxon>
        <taxon>Oomycota</taxon>
        <taxon>Peronosporomycetes</taxon>
        <taxon>Albuginales</taxon>
        <taxon>Albuginaceae</taxon>
        <taxon>Albugo</taxon>
    </lineage>
</organism>
<accession>F0WKE6</accession>
<evidence type="ECO:0000256" key="1">
    <source>
        <dbReference type="ARBA" id="ARBA00022574"/>
    </source>
</evidence>
<feature type="coiled-coil region" evidence="4">
    <location>
        <begin position="1"/>
        <end position="56"/>
    </location>
</feature>
<dbReference type="InterPro" id="IPR051179">
    <property type="entry name" value="WD_repeat_multifunction"/>
</dbReference>
<dbReference type="PANTHER" id="PTHR19857">
    <property type="entry name" value="MITOCHONDRIAL DIVISION PROTEIN 1-RELATED"/>
    <property type="match status" value="1"/>
</dbReference>
<evidence type="ECO:0000256" key="4">
    <source>
        <dbReference type="SAM" id="Coils"/>
    </source>
</evidence>
<dbReference type="EMBL" id="FR824177">
    <property type="protein sequence ID" value="CCA21750.1"/>
    <property type="molecule type" value="Genomic_DNA"/>
</dbReference>
<evidence type="ECO:0000256" key="2">
    <source>
        <dbReference type="ARBA" id="ARBA00022737"/>
    </source>
</evidence>
<reference evidence="5" key="2">
    <citation type="submission" date="2011-02" db="EMBL/GenBank/DDBJ databases">
        <authorList>
            <person name="MacLean D."/>
        </authorList>
    </citation>
    <scope>NUCLEOTIDE SEQUENCE</scope>
</reference>
<dbReference type="InterPro" id="IPR001680">
    <property type="entry name" value="WD40_rpt"/>
</dbReference>
<dbReference type="Gene3D" id="2.130.10.10">
    <property type="entry name" value="YVTN repeat-like/Quinoprotein amine dehydrogenase"/>
    <property type="match status" value="2"/>
</dbReference>